<dbReference type="InterPro" id="IPR036680">
    <property type="entry name" value="SPOR-like_sf"/>
</dbReference>
<sequence length="230" mass="24647">MLRVVVLLLLLANLLFFAFTHGWLEGVAGLRPHPEREPERLARQINADKVVVLPPGAASAAAAARPAEPAPSAPQRSACLEAGPFATGASVSAVAVLQALQPPLPLGSWADVTVERPGRWMVYMGRYPNREAMAKKEEELRRTRVGFEEVTEPAEWTMGLSLGRFDDRAAAERALEQASQRGVRSAKVVELAAPATLHMLRAENADAALAERLSALRSPALGRGFVACGS</sequence>
<dbReference type="AlphaFoldDB" id="A0A5C6U2A6"/>
<dbReference type="Proteomes" id="UP000321832">
    <property type="component" value="Unassembled WGS sequence"/>
</dbReference>
<reference evidence="1 2" key="1">
    <citation type="submission" date="2019-08" db="EMBL/GenBank/DDBJ databases">
        <authorList>
            <person name="Khan S.A."/>
            <person name="Jeon C.O."/>
            <person name="Jeong S.E."/>
        </authorList>
    </citation>
    <scope>NUCLEOTIDE SEQUENCE [LARGE SCALE GENOMIC DNA]</scope>
    <source>
        <strain evidence="2">IMCC1728</strain>
    </source>
</reference>
<organism evidence="1 2">
    <name type="scientific">Piscinibacter aquaticus</name>
    <dbReference type="NCBI Taxonomy" id="392597"/>
    <lineage>
        <taxon>Bacteria</taxon>
        <taxon>Pseudomonadati</taxon>
        <taxon>Pseudomonadota</taxon>
        <taxon>Betaproteobacteria</taxon>
        <taxon>Burkholderiales</taxon>
        <taxon>Sphaerotilaceae</taxon>
        <taxon>Piscinibacter</taxon>
    </lineage>
</organism>
<accession>A0A5C6U2A6</accession>
<proteinExistence type="predicted"/>
<keyword evidence="2" id="KW-1185">Reference proteome</keyword>
<gene>
    <name evidence="1" type="ORF">FSC37_18470</name>
</gene>
<dbReference type="SUPFAM" id="SSF110997">
    <property type="entry name" value="Sporulation related repeat"/>
    <property type="match status" value="1"/>
</dbReference>
<evidence type="ECO:0000313" key="1">
    <source>
        <dbReference type="EMBL" id="TXC67024.1"/>
    </source>
</evidence>
<protein>
    <submittedName>
        <fullName evidence="1">SPOR domain-containing protein</fullName>
    </submittedName>
</protein>
<name>A0A5C6U2A6_9BURK</name>
<dbReference type="EMBL" id="VOPW01000001">
    <property type="protein sequence ID" value="TXC67024.1"/>
    <property type="molecule type" value="Genomic_DNA"/>
</dbReference>
<comment type="caution">
    <text evidence="1">The sequence shown here is derived from an EMBL/GenBank/DDBJ whole genome shotgun (WGS) entry which is preliminary data.</text>
</comment>
<dbReference type="GO" id="GO:0042834">
    <property type="term" value="F:peptidoglycan binding"/>
    <property type="evidence" value="ECO:0007669"/>
    <property type="project" value="InterPro"/>
</dbReference>
<evidence type="ECO:0000313" key="2">
    <source>
        <dbReference type="Proteomes" id="UP000321832"/>
    </source>
</evidence>